<accession>A0ABP0XMQ8</accession>
<sequence>MIASSFCGRWRLEIEQEGRAGARERTRKQMNGSEGELLCVEEDDTVSFLRETGSRGTRKSSGASQKPYGSKLAIEELVGIVRCCILSAEEDDRE</sequence>
<gene>
    <name evidence="1" type="ORF">CSSPJE1EN1_LOCUS24310</name>
</gene>
<evidence type="ECO:0000313" key="1">
    <source>
        <dbReference type="EMBL" id="CAK9278832.1"/>
    </source>
</evidence>
<keyword evidence="2" id="KW-1185">Reference proteome</keyword>
<evidence type="ECO:0000313" key="2">
    <source>
        <dbReference type="Proteomes" id="UP001497444"/>
    </source>
</evidence>
<dbReference type="EMBL" id="OZ020104">
    <property type="protein sequence ID" value="CAK9278832.1"/>
    <property type="molecule type" value="Genomic_DNA"/>
</dbReference>
<evidence type="ECO:0008006" key="3">
    <source>
        <dbReference type="Google" id="ProtNLM"/>
    </source>
</evidence>
<dbReference type="Proteomes" id="UP001497444">
    <property type="component" value="Chromosome 9"/>
</dbReference>
<proteinExistence type="predicted"/>
<name>A0ABP0XMQ8_9BRYO</name>
<organism evidence="1 2">
    <name type="scientific">Sphagnum jensenii</name>
    <dbReference type="NCBI Taxonomy" id="128206"/>
    <lineage>
        <taxon>Eukaryota</taxon>
        <taxon>Viridiplantae</taxon>
        <taxon>Streptophyta</taxon>
        <taxon>Embryophyta</taxon>
        <taxon>Bryophyta</taxon>
        <taxon>Sphagnophytina</taxon>
        <taxon>Sphagnopsida</taxon>
        <taxon>Sphagnales</taxon>
        <taxon>Sphagnaceae</taxon>
        <taxon>Sphagnum</taxon>
    </lineage>
</organism>
<reference evidence="1" key="1">
    <citation type="submission" date="2024-02" db="EMBL/GenBank/DDBJ databases">
        <authorList>
            <consortium name="ELIXIR-Norway"/>
            <consortium name="Elixir Norway"/>
        </authorList>
    </citation>
    <scope>NUCLEOTIDE SEQUENCE</scope>
</reference>
<protein>
    <recommendedName>
        <fullName evidence="3">LAGLIDADG homing endonuclease</fullName>
    </recommendedName>
</protein>